<evidence type="ECO:0000313" key="17">
    <source>
        <dbReference type="EMBL" id="EFI94364.1"/>
    </source>
</evidence>
<evidence type="ECO:0000256" key="13">
    <source>
        <dbReference type="ARBA" id="ARBA00023180"/>
    </source>
</evidence>
<comment type="pathway">
    <text evidence="3">Secondary metabolite biosynthesis.</text>
</comment>
<keyword evidence="7 14" id="KW-0479">Metal-binding</keyword>
<comment type="subcellular location">
    <subcellularLocation>
        <location evidence="2">Membrane</location>
        <topology evidence="2">Single-pass membrane protein</topology>
    </subcellularLocation>
</comment>
<evidence type="ECO:0000256" key="4">
    <source>
        <dbReference type="ARBA" id="ARBA00010617"/>
    </source>
</evidence>
<evidence type="ECO:0000256" key="16">
    <source>
        <dbReference type="SAM" id="SignalP"/>
    </source>
</evidence>
<protein>
    <recommendedName>
        <fullName evidence="19">Cytochrome P450</fullName>
    </recommendedName>
</protein>
<gene>
    <name evidence="17" type="ORF">SCHCODRAFT_59163</name>
</gene>
<keyword evidence="16" id="KW-0732">Signal</keyword>
<dbReference type="VEuPathDB" id="FungiDB:SCHCODRAFT_02510618"/>
<keyword evidence="5 14" id="KW-0349">Heme</keyword>
<evidence type="ECO:0000256" key="5">
    <source>
        <dbReference type="ARBA" id="ARBA00022617"/>
    </source>
</evidence>
<keyword evidence="8" id="KW-1133">Transmembrane helix</keyword>
<dbReference type="GO" id="GO:0016020">
    <property type="term" value="C:membrane"/>
    <property type="evidence" value="ECO:0007669"/>
    <property type="project" value="UniProtKB-SubCell"/>
</dbReference>
<evidence type="ECO:0000313" key="18">
    <source>
        <dbReference type="Proteomes" id="UP000007431"/>
    </source>
</evidence>
<dbReference type="SUPFAM" id="SSF48264">
    <property type="entry name" value="Cytochrome P450"/>
    <property type="match status" value="1"/>
</dbReference>
<evidence type="ECO:0000256" key="7">
    <source>
        <dbReference type="ARBA" id="ARBA00022723"/>
    </source>
</evidence>
<evidence type="ECO:0000256" key="11">
    <source>
        <dbReference type="ARBA" id="ARBA00023033"/>
    </source>
</evidence>
<keyword evidence="13" id="KW-0325">Glycoprotein</keyword>
<keyword evidence="18" id="KW-1185">Reference proteome</keyword>
<organism evidence="18">
    <name type="scientific">Schizophyllum commune (strain H4-8 / FGSC 9210)</name>
    <name type="common">Split gill fungus</name>
    <dbReference type="NCBI Taxonomy" id="578458"/>
    <lineage>
        <taxon>Eukaryota</taxon>
        <taxon>Fungi</taxon>
        <taxon>Dikarya</taxon>
        <taxon>Basidiomycota</taxon>
        <taxon>Agaricomycotina</taxon>
        <taxon>Agaricomycetes</taxon>
        <taxon>Agaricomycetidae</taxon>
        <taxon>Agaricales</taxon>
        <taxon>Schizophyllaceae</taxon>
        <taxon>Schizophyllum</taxon>
    </lineage>
</organism>
<feature type="binding site" description="axial binding residue" evidence="14">
    <location>
        <position position="443"/>
    </location>
    <ligand>
        <name>heme</name>
        <dbReference type="ChEBI" id="CHEBI:30413"/>
    </ligand>
    <ligandPart>
        <name>Fe</name>
        <dbReference type="ChEBI" id="CHEBI:18248"/>
    </ligandPart>
</feature>
<evidence type="ECO:0000256" key="2">
    <source>
        <dbReference type="ARBA" id="ARBA00004167"/>
    </source>
</evidence>
<keyword evidence="9 15" id="KW-0560">Oxidoreductase</keyword>
<evidence type="ECO:0000256" key="1">
    <source>
        <dbReference type="ARBA" id="ARBA00001971"/>
    </source>
</evidence>
<evidence type="ECO:0000256" key="3">
    <source>
        <dbReference type="ARBA" id="ARBA00005179"/>
    </source>
</evidence>
<keyword evidence="6" id="KW-0812">Transmembrane</keyword>
<dbReference type="InParanoid" id="D8QBJ0"/>
<dbReference type="InterPro" id="IPR017972">
    <property type="entry name" value="Cyt_P450_CS"/>
</dbReference>
<dbReference type="RefSeq" id="XP_003029267.1">
    <property type="nucleotide sequence ID" value="XM_003029221.1"/>
</dbReference>
<dbReference type="PROSITE" id="PS00086">
    <property type="entry name" value="CYTOCHROME_P450"/>
    <property type="match status" value="1"/>
</dbReference>
<dbReference type="PRINTS" id="PR00463">
    <property type="entry name" value="EP450I"/>
</dbReference>
<keyword evidence="10 14" id="KW-0408">Iron</keyword>
<keyword evidence="11 15" id="KW-0503">Monooxygenase</keyword>
<keyword evidence="12" id="KW-0472">Membrane</keyword>
<dbReference type="eggNOG" id="KOG0156">
    <property type="taxonomic scope" value="Eukaryota"/>
</dbReference>
<dbReference type="InterPro" id="IPR050364">
    <property type="entry name" value="Cytochrome_P450_fung"/>
</dbReference>
<evidence type="ECO:0000256" key="6">
    <source>
        <dbReference type="ARBA" id="ARBA00022692"/>
    </source>
</evidence>
<dbReference type="KEGG" id="scm:SCHCO_02510618"/>
<sequence length="493" mass="54977">MSTSTLALATFVSVVLYKALRAGSRERGLPPGPPTSPVLGNILQVPTKDVFQRFTEWAREFGEIFSLKVGPSTIVVLSSPAALRDVLDKQSAYTSDRPPHPIADVSFIRFIESHDYQIASNIVADADRWRGLRKVAQTLLASTVVKHYLPLQEAESTQLVFDVLNSPDNFFDHIQRFSNSIVTAIIFGKRVPRLETPSAVAITEITTLWDHFLGPGATPPVDAFPFLLWIPDFLAPWMQQAKKIRKMQRALYLQFFDECQQRVDANDGEFFMANVIRDKASHGLGRDQMSLLAGSMYEAGSETSALFLQALVILLATHPEVQRKAQAELDSVVGQGRLPVYEDGEKLPYVRAIVQETHRLKTLVPMSLPHRAIRNVHYKGYLIPEGATIFGNLYAIYHDPELFENPERFNPDRYLLTEHGTKPGVDDSDFKASFVFGTGRRICPGMHLAPTTAILAAMKLLWAFEFHPAVDPTTGKEVPLDVHAHHGVSALIL</sequence>
<dbReference type="PANTHER" id="PTHR46300">
    <property type="entry name" value="P450, PUTATIVE (EUROFUNG)-RELATED-RELATED"/>
    <property type="match status" value="1"/>
</dbReference>
<evidence type="ECO:0000256" key="15">
    <source>
        <dbReference type="RuleBase" id="RU000461"/>
    </source>
</evidence>
<dbReference type="Proteomes" id="UP000007431">
    <property type="component" value="Unassembled WGS sequence"/>
</dbReference>
<dbReference type="GO" id="GO:0005506">
    <property type="term" value="F:iron ion binding"/>
    <property type="evidence" value="ECO:0007669"/>
    <property type="project" value="InterPro"/>
</dbReference>
<feature type="signal peptide" evidence="16">
    <location>
        <begin position="1"/>
        <end position="22"/>
    </location>
</feature>
<evidence type="ECO:0008006" key="19">
    <source>
        <dbReference type="Google" id="ProtNLM"/>
    </source>
</evidence>
<dbReference type="STRING" id="578458.D8QBJ0"/>
<dbReference type="GeneID" id="9594017"/>
<dbReference type="Gene3D" id="1.10.630.10">
    <property type="entry name" value="Cytochrome P450"/>
    <property type="match status" value="1"/>
</dbReference>
<dbReference type="OrthoDB" id="1103324at2759"/>
<evidence type="ECO:0000256" key="8">
    <source>
        <dbReference type="ARBA" id="ARBA00022989"/>
    </source>
</evidence>
<dbReference type="GO" id="GO:0004497">
    <property type="term" value="F:monooxygenase activity"/>
    <property type="evidence" value="ECO:0007669"/>
    <property type="project" value="UniProtKB-KW"/>
</dbReference>
<dbReference type="HOGENOM" id="CLU_001570_2_1_1"/>
<dbReference type="CDD" id="cd11065">
    <property type="entry name" value="CYP64-like"/>
    <property type="match status" value="1"/>
</dbReference>
<dbReference type="InterPro" id="IPR001128">
    <property type="entry name" value="Cyt_P450"/>
</dbReference>
<dbReference type="GO" id="GO:0016705">
    <property type="term" value="F:oxidoreductase activity, acting on paired donors, with incorporation or reduction of molecular oxygen"/>
    <property type="evidence" value="ECO:0007669"/>
    <property type="project" value="InterPro"/>
</dbReference>
<dbReference type="InterPro" id="IPR036396">
    <property type="entry name" value="Cyt_P450_sf"/>
</dbReference>
<comment type="cofactor">
    <cofactor evidence="1 14">
        <name>heme</name>
        <dbReference type="ChEBI" id="CHEBI:30413"/>
    </cofactor>
</comment>
<dbReference type="PANTHER" id="PTHR46300:SF2">
    <property type="entry name" value="CYTOCHROME P450 MONOOXYGENASE ALNH-RELATED"/>
    <property type="match status" value="1"/>
</dbReference>
<evidence type="ECO:0000256" key="12">
    <source>
        <dbReference type="ARBA" id="ARBA00023136"/>
    </source>
</evidence>
<accession>D8QBJ0</accession>
<dbReference type="OMA" id="LPRECMR"/>
<evidence type="ECO:0000256" key="9">
    <source>
        <dbReference type="ARBA" id="ARBA00023002"/>
    </source>
</evidence>
<dbReference type="EMBL" id="GL377309">
    <property type="protein sequence ID" value="EFI94364.1"/>
    <property type="molecule type" value="Genomic_DNA"/>
</dbReference>
<name>D8QBJ0_SCHCM</name>
<evidence type="ECO:0000256" key="10">
    <source>
        <dbReference type="ARBA" id="ARBA00023004"/>
    </source>
</evidence>
<proteinExistence type="inferred from homology"/>
<dbReference type="AlphaFoldDB" id="D8QBJ0"/>
<evidence type="ECO:0000256" key="14">
    <source>
        <dbReference type="PIRSR" id="PIRSR602401-1"/>
    </source>
</evidence>
<dbReference type="Pfam" id="PF00067">
    <property type="entry name" value="p450"/>
    <property type="match status" value="1"/>
</dbReference>
<dbReference type="InterPro" id="IPR002401">
    <property type="entry name" value="Cyt_P450_E_grp-I"/>
</dbReference>
<dbReference type="GO" id="GO:0020037">
    <property type="term" value="F:heme binding"/>
    <property type="evidence" value="ECO:0007669"/>
    <property type="project" value="InterPro"/>
</dbReference>
<comment type="similarity">
    <text evidence="4 15">Belongs to the cytochrome P450 family.</text>
</comment>
<feature type="chain" id="PRO_5003120719" description="Cytochrome P450" evidence="16">
    <location>
        <begin position="23"/>
        <end position="493"/>
    </location>
</feature>
<reference evidence="17 18" key="1">
    <citation type="journal article" date="2010" name="Nat. Biotechnol.">
        <title>Genome sequence of the model mushroom Schizophyllum commune.</title>
        <authorList>
            <person name="Ohm R.A."/>
            <person name="de Jong J.F."/>
            <person name="Lugones L.G."/>
            <person name="Aerts A."/>
            <person name="Kothe E."/>
            <person name="Stajich J.E."/>
            <person name="de Vries R.P."/>
            <person name="Record E."/>
            <person name="Levasseur A."/>
            <person name="Baker S.E."/>
            <person name="Bartholomew K.A."/>
            <person name="Coutinho P.M."/>
            <person name="Erdmann S."/>
            <person name="Fowler T.J."/>
            <person name="Gathman A.C."/>
            <person name="Lombard V."/>
            <person name="Henrissat B."/>
            <person name="Knabe N."/>
            <person name="Kuees U."/>
            <person name="Lilly W.W."/>
            <person name="Lindquist E."/>
            <person name="Lucas S."/>
            <person name="Magnuson J.K."/>
            <person name="Piumi F."/>
            <person name="Raudaskoski M."/>
            <person name="Salamov A."/>
            <person name="Schmutz J."/>
            <person name="Schwarze F.W.M.R."/>
            <person name="vanKuyk P.A."/>
            <person name="Horton J.S."/>
            <person name="Grigoriev I.V."/>
            <person name="Woesten H.A.B."/>
        </authorList>
    </citation>
    <scope>NUCLEOTIDE SEQUENCE [LARGE SCALE GENOMIC DNA]</scope>
    <source>
        <strain evidence="18">H4-8 / FGSC 9210</strain>
    </source>
</reference>